<keyword evidence="3" id="KW-1185">Reference proteome</keyword>
<accession>A0A654LUS9</accession>
<keyword evidence="1" id="KW-1133">Transmembrane helix</keyword>
<evidence type="ECO:0000256" key="1">
    <source>
        <dbReference type="SAM" id="Phobius"/>
    </source>
</evidence>
<dbReference type="RefSeq" id="WP_196817720.1">
    <property type="nucleotide sequence ID" value="NZ_CP012850.1"/>
</dbReference>
<dbReference type="Proteomes" id="UP000058925">
    <property type="component" value="Chromosome"/>
</dbReference>
<keyword evidence="1" id="KW-0812">Transmembrane</keyword>
<dbReference type="GeneID" id="60421116"/>
<gene>
    <name evidence="2" type="ORF">NMY3_00989</name>
</gene>
<reference evidence="3" key="1">
    <citation type="submission" date="2015-10" db="EMBL/GenBank/DDBJ databases">
        <title>Niche specialization of a soil ammonia-oxidizing archaeon, Candidatus Nitrosocosmicus oleophilus.</title>
        <authorList>
            <person name="Jung M.-Y."/>
            <person name="Rhee S.-K."/>
        </authorList>
    </citation>
    <scope>NUCLEOTIDE SEQUENCE [LARGE SCALE GENOMIC DNA]</scope>
    <source>
        <strain evidence="3">MY3</strain>
    </source>
</reference>
<organism evidence="2 3">
    <name type="scientific">Candidatus Nitrosocosmicus oleophilus</name>
    <dbReference type="NCBI Taxonomy" id="1353260"/>
    <lineage>
        <taxon>Archaea</taxon>
        <taxon>Nitrososphaerota</taxon>
        <taxon>Nitrososphaeria</taxon>
        <taxon>Nitrososphaerales</taxon>
        <taxon>Nitrososphaeraceae</taxon>
        <taxon>Candidatus Nitrosocosmicus</taxon>
    </lineage>
</organism>
<sequence length="103" mass="11613">MEKSQKIIIVLSIPIIIVTAVVVGLIAPFAFEEQCKQKASEIMNNLFALEGNKENFLASYEKGTISNLSQSELQKLDRVFNNCPDLKSISTNESEYNISFLRR</sequence>
<protein>
    <submittedName>
        <fullName evidence="2">Uncharacterized protein</fullName>
    </submittedName>
</protein>
<dbReference type="KEGG" id="taa:NMY3_00989"/>
<keyword evidence="1" id="KW-0472">Membrane</keyword>
<dbReference type="EMBL" id="CP012850">
    <property type="protein sequence ID" value="ALI35194.1"/>
    <property type="molecule type" value="Genomic_DNA"/>
</dbReference>
<evidence type="ECO:0000313" key="3">
    <source>
        <dbReference type="Proteomes" id="UP000058925"/>
    </source>
</evidence>
<dbReference type="OrthoDB" id="378092at2157"/>
<proteinExistence type="predicted"/>
<evidence type="ECO:0000313" key="2">
    <source>
        <dbReference type="EMBL" id="ALI35194.1"/>
    </source>
</evidence>
<feature type="transmembrane region" description="Helical" evidence="1">
    <location>
        <begin position="7"/>
        <end position="31"/>
    </location>
</feature>
<name>A0A654LUS9_9ARCH</name>
<dbReference type="AlphaFoldDB" id="A0A654LUS9"/>